<gene>
    <name evidence="4" type="ORF">GA0074704_3926</name>
</gene>
<dbReference type="PANTHER" id="PTHR13789:SF309">
    <property type="entry name" value="PUTATIVE (AFU_ORTHOLOGUE AFUA_6G14510)-RELATED"/>
    <property type="match status" value="1"/>
</dbReference>
<dbReference type="AlphaFoldDB" id="A0A1C5IY23"/>
<dbReference type="Gene3D" id="3.50.50.60">
    <property type="entry name" value="FAD/NAD(P)-binding domain"/>
    <property type="match status" value="1"/>
</dbReference>
<dbReference type="Pfam" id="PF01494">
    <property type="entry name" value="FAD_binding_3"/>
    <property type="match status" value="1"/>
</dbReference>
<reference evidence="4 5" key="1">
    <citation type="submission" date="2016-06" db="EMBL/GenBank/DDBJ databases">
        <authorList>
            <person name="Kjaerup R.B."/>
            <person name="Dalgaard T.S."/>
            <person name="Juul-Madsen H.R."/>
        </authorList>
    </citation>
    <scope>NUCLEOTIDE SEQUENCE [LARGE SCALE GENOMIC DNA]</scope>
    <source>
        <strain evidence="4 5">DSM 45097</strain>
    </source>
</reference>
<evidence type="ECO:0000256" key="1">
    <source>
        <dbReference type="ARBA" id="ARBA00023002"/>
    </source>
</evidence>
<keyword evidence="1" id="KW-0560">Oxidoreductase</keyword>
<dbReference type="EMBL" id="LT607751">
    <property type="protein sequence ID" value="SCG63214.1"/>
    <property type="molecule type" value="Genomic_DNA"/>
</dbReference>
<dbReference type="GO" id="GO:0004497">
    <property type="term" value="F:monooxygenase activity"/>
    <property type="evidence" value="ECO:0007669"/>
    <property type="project" value="UniProtKB-KW"/>
</dbReference>
<dbReference type="Proteomes" id="UP000198210">
    <property type="component" value="Chromosome I"/>
</dbReference>
<dbReference type="RefSeq" id="WP_088971841.1">
    <property type="nucleotide sequence ID" value="NZ_JBHLYF010000023.1"/>
</dbReference>
<keyword evidence="5" id="KW-1185">Reference proteome</keyword>
<dbReference type="InterPro" id="IPR002938">
    <property type="entry name" value="FAD-bd"/>
</dbReference>
<feature type="domain" description="FAD-binding" evidence="3">
    <location>
        <begin position="6"/>
        <end position="335"/>
    </location>
</feature>
<name>A0A1C5IY23_9ACTN</name>
<keyword evidence="2" id="KW-0503">Monooxygenase</keyword>
<dbReference type="SUPFAM" id="SSF51905">
    <property type="entry name" value="FAD/NAD(P)-binding domain"/>
    <property type="match status" value="1"/>
</dbReference>
<dbReference type="PRINTS" id="PR00420">
    <property type="entry name" value="RNGMNOXGNASE"/>
</dbReference>
<evidence type="ECO:0000313" key="4">
    <source>
        <dbReference type="EMBL" id="SCG63214.1"/>
    </source>
</evidence>
<dbReference type="InterPro" id="IPR050493">
    <property type="entry name" value="FAD-dep_Monooxygenase_BioMet"/>
</dbReference>
<evidence type="ECO:0000313" key="5">
    <source>
        <dbReference type="Proteomes" id="UP000198210"/>
    </source>
</evidence>
<sequence>MATGRAIVVGGGIGGLGAALALLRHGWQVTVLERAAEAQEIGAGLSLMANGLRALDALGVGAAVRSHGRSGPAGGLRDRTGRWLSRVPGAELERTLGTGAVGIHRAELHAVLRATLPADALVTDARVTDVDPDAGEVHYRAADTVRGDLVVGADGLRSVLRARLWPDLPPPVYAGSTTWRAVLAWPHPLPTAVTWDPGAEFGIVPMDDGRVYWYAAVTAPPGGHEPDERGAVLDRFGSWHEPIPSLVAATPPEAVLRHDIHHLATPLPSYVRRRVALLGDAAHAMTPYLGQGAQLALEDAVTLGAACAAGPADLPAALAAYDRQRRPRTQEVARASLRAGRYGQQLRNPVAVAARDTLLRLTPARMALRAMARYADWTPPTA</sequence>
<accession>A0A1C5IY23</accession>
<dbReference type="GO" id="GO:0071949">
    <property type="term" value="F:FAD binding"/>
    <property type="evidence" value="ECO:0007669"/>
    <property type="project" value="InterPro"/>
</dbReference>
<evidence type="ECO:0000256" key="2">
    <source>
        <dbReference type="ARBA" id="ARBA00023033"/>
    </source>
</evidence>
<evidence type="ECO:0000259" key="3">
    <source>
        <dbReference type="Pfam" id="PF01494"/>
    </source>
</evidence>
<protein>
    <submittedName>
        <fullName evidence="4">2-polyprenyl-6-methoxyphenol hydroxylase</fullName>
    </submittedName>
</protein>
<dbReference type="InterPro" id="IPR036188">
    <property type="entry name" value="FAD/NAD-bd_sf"/>
</dbReference>
<organism evidence="4 5">
    <name type="scientific">Micromonospora siamensis</name>
    <dbReference type="NCBI Taxonomy" id="299152"/>
    <lineage>
        <taxon>Bacteria</taxon>
        <taxon>Bacillati</taxon>
        <taxon>Actinomycetota</taxon>
        <taxon>Actinomycetes</taxon>
        <taxon>Micromonosporales</taxon>
        <taxon>Micromonosporaceae</taxon>
        <taxon>Micromonospora</taxon>
    </lineage>
</organism>
<proteinExistence type="predicted"/>
<dbReference type="PANTHER" id="PTHR13789">
    <property type="entry name" value="MONOOXYGENASE"/>
    <property type="match status" value="1"/>
</dbReference>